<dbReference type="AlphaFoldDB" id="A0A2W5MWH8"/>
<evidence type="ECO:0000313" key="2">
    <source>
        <dbReference type="Proteomes" id="UP000249417"/>
    </source>
</evidence>
<reference evidence="1 2" key="1">
    <citation type="submission" date="2017-08" db="EMBL/GenBank/DDBJ databases">
        <title>Infants hospitalized years apart are colonized by the same room-sourced microbial strains.</title>
        <authorList>
            <person name="Brooks B."/>
            <person name="Olm M.R."/>
            <person name="Firek B.A."/>
            <person name="Baker R."/>
            <person name="Thomas B.C."/>
            <person name="Morowitz M.J."/>
            <person name="Banfield J.F."/>
        </authorList>
    </citation>
    <scope>NUCLEOTIDE SEQUENCE [LARGE SCALE GENOMIC DNA]</scope>
    <source>
        <strain evidence="1">S2_005_002_R2_29</strain>
    </source>
</reference>
<dbReference type="Proteomes" id="UP000249417">
    <property type="component" value="Unassembled WGS sequence"/>
</dbReference>
<organism evidence="1 2">
    <name type="scientific">Micavibrio aeruginosavorus</name>
    <dbReference type="NCBI Taxonomy" id="349221"/>
    <lineage>
        <taxon>Bacteria</taxon>
        <taxon>Pseudomonadati</taxon>
        <taxon>Bdellovibrionota</taxon>
        <taxon>Bdellovibrionia</taxon>
        <taxon>Bdellovibrionales</taxon>
        <taxon>Pseudobdellovibrionaceae</taxon>
        <taxon>Micavibrio</taxon>
    </lineage>
</organism>
<sequence>MTSRLPRDANKNPIGILQYVGDGQEVNATVGSNAVNATAFDQGTRAITITPDVDIYIRQGASASVTAVGSKHKLKADFPYDIAIGDPSTQDFMPYVAIVAVNTAGKVFISERA</sequence>
<gene>
    <name evidence="1" type="ORF">DI551_08225</name>
</gene>
<evidence type="ECO:0000313" key="1">
    <source>
        <dbReference type="EMBL" id="PZQ45164.1"/>
    </source>
</evidence>
<name>A0A2W5MWH8_9BACT</name>
<protein>
    <submittedName>
        <fullName evidence="1">Uncharacterized protein</fullName>
    </submittedName>
</protein>
<proteinExistence type="predicted"/>
<accession>A0A2W5MWH8</accession>
<comment type="caution">
    <text evidence="1">The sequence shown here is derived from an EMBL/GenBank/DDBJ whole genome shotgun (WGS) entry which is preliminary data.</text>
</comment>
<dbReference type="EMBL" id="QFQB01000060">
    <property type="protein sequence ID" value="PZQ45164.1"/>
    <property type="molecule type" value="Genomic_DNA"/>
</dbReference>